<accession>A0A248JTA4</accession>
<organism evidence="1 2">
    <name type="scientific">Nitrospirillum viridazoti CBAmc</name>
    <dbReference type="NCBI Taxonomy" id="1441467"/>
    <lineage>
        <taxon>Bacteria</taxon>
        <taxon>Pseudomonadati</taxon>
        <taxon>Pseudomonadota</taxon>
        <taxon>Alphaproteobacteria</taxon>
        <taxon>Rhodospirillales</taxon>
        <taxon>Azospirillaceae</taxon>
        <taxon>Nitrospirillum</taxon>
        <taxon>Nitrospirillum viridazoti</taxon>
    </lineage>
</organism>
<protein>
    <submittedName>
        <fullName evidence="1">Uncharacterized protein</fullName>
    </submittedName>
</protein>
<dbReference type="EMBL" id="CP022110">
    <property type="protein sequence ID" value="ASG21963.1"/>
    <property type="molecule type" value="Genomic_DNA"/>
</dbReference>
<proteinExistence type="predicted"/>
<name>A0A248JTA4_9PROT</name>
<evidence type="ECO:0000313" key="2">
    <source>
        <dbReference type="Proteomes" id="UP000197153"/>
    </source>
</evidence>
<dbReference type="AlphaFoldDB" id="A0A248JTA4"/>
<reference evidence="1 2" key="1">
    <citation type="submission" date="2017-06" db="EMBL/GenBank/DDBJ databases">
        <title>Complete genome sequence of Nitrospirillum amazonense strain CBAmC, an endophytic nitrogen-fixing and plant growth-promoting bacterium, isolated from sugarcane.</title>
        <authorList>
            <person name="Schwab S."/>
            <person name="dos Santos Teixeira K.R."/>
            <person name="Simoes Araujo J.L."/>
            <person name="Soares Vidal M."/>
            <person name="Borges de Freitas H.R."/>
            <person name="Rivello Crivelaro A.L."/>
            <person name="Bueno de Camargo Nunes A."/>
            <person name="dos Santos C.M."/>
            <person name="Palmeira da Silva Rosa D."/>
            <person name="da Silva Padilha D."/>
            <person name="da Silva E."/>
            <person name="Araujo Terra L."/>
            <person name="Soares Mendes V."/>
            <person name="Farinelli L."/>
            <person name="Magalhaes Cruz L."/>
            <person name="Baldani J.I."/>
        </authorList>
    </citation>
    <scope>NUCLEOTIDE SEQUENCE [LARGE SCALE GENOMIC DNA]</scope>
    <source>
        <strain evidence="1 2">CBAmC</strain>
    </source>
</reference>
<dbReference type="KEGG" id="nao:Y958_11450"/>
<keyword evidence="2" id="KW-1185">Reference proteome</keyword>
<dbReference type="Proteomes" id="UP000197153">
    <property type="component" value="Chromosome 1"/>
</dbReference>
<gene>
    <name evidence="1" type="ORF">Y958_11450</name>
</gene>
<sequence>MTHQPPGGGAWGRSARREVRNPVLALPAARQILDLSRSERRVLGALLRDLAVQARTRAEEAWKARKGIIAAYWQANAVYAKHLARVIDPRQ</sequence>
<evidence type="ECO:0000313" key="1">
    <source>
        <dbReference type="EMBL" id="ASG21963.1"/>
    </source>
</evidence>